<dbReference type="Proteomes" id="UP000292702">
    <property type="component" value="Unassembled WGS sequence"/>
</dbReference>
<feature type="compositionally biased region" description="Basic residues" evidence="1">
    <location>
        <begin position="1"/>
        <end position="12"/>
    </location>
</feature>
<keyword evidence="3" id="KW-1185">Reference proteome</keyword>
<gene>
    <name evidence="2" type="ORF">EIP91_004804</name>
</gene>
<protein>
    <submittedName>
        <fullName evidence="2">Uncharacterized protein</fullName>
    </submittedName>
</protein>
<dbReference type="EMBL" id="RWJN01000268">
    <property type="protein sequence ID" value="TCD63895.1"/>
    <property type="molecule type" value="Genomic_DNA"/>
</dbReference>
<evidence type="ECO:0000313" key="3">
    <source>
        <dbReference type="Proteomes" id="UP000292702"/>
    </source>
</evidence>
<accession>A0A4R0REA2</accession>
<evidence type="ECO:0000256" key="1">
    <source>
        <dbReference type="SAM" id="MobiDB-lite"/>
    </source>
</evidence>
<organism evidence="2 3">
    <name type="scientific">Steccherinum ochraceum</name>
    <dbReference type="NCBI Taxonomy" id="92696"/>
    <lineage>
        <taxon>Eukaryota</taxon>
        <taxon>Fungi</taxon>
        <taxon>Dikarya</taxon>
        <taxon>Basidiomycota</taxon>
        <taxon>Agaricomycotina</taxon>
        <taxon>Agaricomycetes</taxon>
        <taxon>Polyporales</taxon>
        <taxon>Steccherinaceae</taxon>
        <taxon>Steccherinum</taxon>
    </lineage>
</organism>
<comment type="caution">
    <text evidence="2">The sequence shown here is derived from an EMBL/GenBank/DDBJ whole genome shotgun (WGS) entry which is preliminary data.</text>
</comment>
<feature type="region of interest" description="Disordered" evidence="1">
    <location>
        <begin position="1"/>
        <end position="31"/>
    </location>
</feature>
<proteinExistence type="predicted"/>
<name>A0A4R0REA2_9APHY</name>
<evidence type="ECO:0000313" key="2">
    <source>
        <dbReference type="EMBL" id="TCD63895.1"/>
    </source>
</evidence>
<dbReference type="AlphaFoldDB" id="A0A4R0REA2"/>
<reference evidence="2 3" key="1">
    <citation type="submission" date="2018-11" db="EMBL/GenBank/DDBJ databases">
        <title>Genome assembly of Steccherinum ochraceum LE-BIN_3174, the white-rot fungus of the Steccherinaceae family (The Residual Polyporoid clade, Polyporales, Basidiomycota).</title>
        <authorList>
            <person name="Fedorova T.V."/>
            <person name="Glazunova O.A."/>
            <person name="Landesman E.O."/>
            <person name="Moiseenko K.V."/>
            <person name="Psurtseva N.V."/>
            <person name="Savinova O.S."/>
            <person name="Shakhova N.V."/>
            <person name="Tyazhelova T.V."/>
            <person name="Vasina D.V."/>
        </authorList>
    </citation>
    <scope>NUCLEOTIDE SEQUENCE [LARGE SCALE GENOMIC DNA]</scope>
    <source>
        <strain evidence="2 3">LE-BIN_3174</strain>
    </source>
</reference>
<sequence length="101" mass="11076">MLRRANAIRRAGRFTTSPSSPYPRNRTQIPVIDPVTPTSAYDVDYRAGRFIQTDSGLLTPYLDGPIQSDHASLSPEYSGWLVKSQPRASPSVAMLIIGGLE</sequence>